<dbReference type="EMBL" id="GBRH01170488">
    <property type="protein sequence ID" value="JAE27408.1"/>
    <property type="molecule type" value="Transcribed_RNA"/>
</dbReference>
<organism evidence="1">
    <name type="scientific">Arundo donax</name>
    <name type="common">Giant reed</name>
    <name type="synonym">Donax arundinaceus</name>
    <dbReference type="NCBI Taxonomy" id="35708"/>
    <lineage>
        <taxon>Eukaryota</taxon>
        <taxon>Viridiplantae</taxon>
        <taxon>Streptophyta</taxon>
        <taxon>Embryophyta</taxon>
        <taxon>Tracheophyta</taxon>
        <taxon>Spermatophyta</taxon>
        <taxon>Magnoliopsida</taxon>
        <taxon>Liliopsida</taxon>
        <taxon>Poales</taxon>
        <taxon>Poaceae</taxon>
        <taxon>PACMAD clade</taxon>
        <taxon>Arundinoideae</taxon>
        <taxon>Arundineae</taxon>
        <taxon>Arundo</taxon>
    </lineage>
</organism>
<name>A0A0A9H3G1_ARUDO</name>
<reference evidence="1" key="1">
    <citation type="submission" date="2014-09" db="EMBL/GenBank/DDBJ databases">
        <authorList>
            <person name="Magalhaes I.L.F."/>
            <person name="Oliveira U."/>
            <person name="Santos F.R."/>
            <person name="Vidigal T.H.D.A."/>
            <person name="Brescovit A.D."/>
            <person name="Santos A.J."/>
        </authorList>
    </citation>
    <scope>NUCLEOTIDE SEQUENCE</scope>
    <source>
        <tissue evidence="1">Shoot tissue taken approximately 20 cm above the soil surface</tissue>
    </source>
</reference>
<proteinExistence type="predicted"/>
<accession>A0A0A9H3G1</accession>
<sequence>MGFCSGSHGIPRLFHSVLVLYYLCTQPRFYRYTHSSSLGSLEVEGTFKGGGERKCANLKG</sequence>
<reference evidence="1" key="2">
    <citation type="journal article" date="2015" name="Data Brief">
        <title>Shoot transcriptome of the giant reed, Arundo donax.</title>
        <authorList>
            <person name="Barrero R.A."/>
            <person name="Guerrero F.D."/>
            <person name="Moolhuijzen P."/>
            <person name="Goolsby J.A."/>
            <person name="Tidwell J."/>
            <person name="Bellgard S.E."/>
            <person name="Bellgard M.I."/>
        </authorList>
    </citation>
    <scope>NUCLEOTIDE SEQUENCE</scope>
    <source>
        <tissue evidence="1">Shoot tissue taken approximately 20 cm above the soil surface</tissue>
    </source>
</reference>
<protein>
    <submittedName>
        <fullName evidence="1">Uncharacterized protein</fullName>
    </submittedName>
</protein>
<evidence type="ECO:0000313" key="1">
    <source>
        <dbReference type="EMBL" id="JAE27408.1"/>
    </source>
</evidence>
<dbReference type="AlphaFoldDB" id="A0A0A9H3G1"/>